<evidence type="ECO:0000313" key="2">
    <source>
        <dbReference type="Proteomes" id="UP001451782"/>
    </source>
</evidence>
<dbReference type="Proteomes" id="UP001451782">
    <property type="component" value="Chromosome"/>
</dbReference>
<proteinExistence type="predicted"/>
<dbReference type="KEGG" id="yag:AABB28_06225"/>
<dbReference type="RefSeq" id="WP_342071224.1">
    <property type="nucleotide sequence ID" value="NZ_CP151762.1"/>
</dbReference>
<sequence>MTANATMPRNTFIVSGLRPIFGKLRQHTTNMLLVDFHKYAQKPAMQPRSGLVSAAGMSLAISIRRTTLSFVCKRPQNVAVKAVSDRAVTQR</sequence>
<protein>
    <submittedName>
        <fullName evidence="1">Uncharacterized protein</fullName>
    </submittedName>
</protein>
<gene>
    <name evidence="1" type="ORF">AABB28_06225</name>
</gene>
<dbReference type="AlphaFoldDB" id="A0AAN0M4S6"/>
<keyword evidence="2" id="KW-1185">Reference proteome</keyword>
<accession>A0AAN0M4S6</accession>
<dbReference type="EMBL" id="CP151762">
    <property type="protein sequence ID" value="WZU64869.1"/>
    <property type="molecule type" value="Genomic_DNA"/>
</dbReference>
<evidence type="ECO:0000313" key="1">
    <source>
        <dbReference type="EMBL" id="WZU64869.1"/>
    </source>
</evidence>
<reference evidence="1 2" key="1">
    <citation type="submission" date="2024-04" db="EMBL/GenBank/DDBJ databases">
        <title>Phylogenomic analyses of a clade within the roseobacter group suggest taxonomic reassignments of species of the genera Aestuariivita, Citreicella, Loktanella, Nautella, Pelagibaca, Ruegeria, Thalassobius, Thiobacimonas and Tropicibacter, and the proposal o.</title>
        <authorList>
            <person name="Jeon C.O."/>
        </authorList>
    </citation>
    <scope>NUCLEOTIDE SEQUENCE [LARGE SCALE GENOMIC DNA]</scope>
    <source>
        <strain evidence="1 2">G8-12</strain>
    </source>
</reference>
<organism evidence="1 2">
    <name type="scientific">Yoonia algicola</name>
    <dbReference type="NCBI Taxonomy" id="3137368"/>
    <lineage>
        <taxon>Bacteria</taxon>
        <taxon>Pseudomonadati</taxon>
        <taxon>Pseudomonadota</taxon>
        <taxon>Alphaproteobacteria</taxon>
        <taxon>Rhodobacterales</taxon>
        <taxon>Paracoccaceae</taxon>
        <taxon>Yoonia</taxon>
    </lineage>
</organism>
<name>A0AAN0M4S6_9RHOB</name>